<keyword evidence="2" id="KW-1185">Reference proteome</keyword>
<gene>
    <name evidence="1" type="ORF">GCM10011575_17180</name>
</gene>
<dbReference type="EMBL" id="BMMZ01000003">
    <property type="protein sequence ID" value="GGL59220.1"/>
    <property type="molecule type" value="Genomic_DNA"/>
</dbReference>
<organism evidence="1 2">
    <name type="scientific">Microlunatus endophyticus</name>
    <dbReference type="NCBI Taxonomy" id="1716077"/>
    <lineage>
        <taxon>Bacteria</taxon>
        <taxon>Bacillati</taxon>
        <taxon>Actinomycetota</taxon>
        <taxon>Actinomycetes</taxon>
        <taxon>Propionibacteriales</taxon>
        <taxon>Propionibacteriaceae</taxon>
        <taxon>Microlunatus</taxon>
    </lineage>
</organism>
<reference evidence="1" key="2">
    <citation type="submission" date="2020-09" db="EMBL/GenBank/DDBJ databases">
        <authorList>
            <person name="Sun Q."/>
            <person name="Zhou Y."/>
        </authorList>
    </citation>
    <scope>NUCLEOTIDE SEQUENCE</scope>
    <source>
        <strain evidence="1">CGMCC 4.7306</strain>
    </source>
</reference>
<comment type="caution">
    <text evidence="1">The sequence shown here is derived from an EMBL/GenBank/DDBJ whole genome shotgun (WGS) entry which is preliminary data.</text>
</comment>
<accession>A0A917S5U3</accession>
<proteinExistence type="predicted"/>
<evidence type="ECO:0008006" key="3">
    <source>
        <dbReference type="Google" id="ProtNLM"/>
    </source>
</evidence>
<protein>
    <recommendedName>
        <fullName evidence="3">Transcriptional regulator, AbiEi antitoxin, Type IV TA system</fullName>
    </recommendedName>
</protein>
<evidence type="ECO:0000313" key="2">
    <source>
        <dbReference type="Proteomes" id="UP000613840"/>
    </source>
</evidence>
<dbReference type="AlphaFoldDB" id="A0A917S5U3"/>
<name>A0A917S5U3_9ACTN</name>
<sequence>MTTYTLTRDLLASGNSTKDVAHLVREHQLQHLRRGAYTEPADLKVEQRHRLLLESTMAISDGKSVASFGSAAVVHDLPVFGSSTSKVHITRSRTAGGRKGTIVHQHVAELSAADICEVDGLLVTTVARTVVDLARTVPLAHGVAAGDRALRLGLELSALQAQLESAKGRHGIDRARRAATLLDELSESPGESISRMVLHSANLPRPELQVQLLDRRGRFVARPDFLWREYGVVGEFDGKIKYQKLLRPGETVADVVLREKQREERMRELGLIVIRWVWDDLYHRPEELIERILHALRMGTPYAGVSRR</sequence>
<evidence type="ECO:0000313" key="1">
    <source>
        <dbReference type="EMBL" id="GGL59220.1"/>
    </source>
</evidence>
<reference evidence="1" key="1">
    <citation type="journal article" date="2014" name="Int. J. Syst. Evol. Microbiol.">
        <title>Complete genome sequence of Corynebacterium casei LMG S-19264T (=DSM 44701T), isolated from a smear-ripened cheese.</title>
        <authorList>
            <consortium name="US DOE Joint Genome Institute (JGI-PGF)"/>
            <person name="Walter F."/>
            <person name="Albersmeier A."/>
            <person name="Kalinowski J."/>
            <person name="Ruckert C."/>
        </authorList>
    </citation>
    <scope>NUCLEOTIDE SEQUENCE</scope>
    <source>
        <strain evidence="1">CGMCC 4.7306</strain>
    </source>
</reference>
<dbReference type="Proteomes" id="UP000613840">
    <property type="component" value="Unassembled WGS sequence"/>
</dbReference>
<dbReference type="RefSeq" id="WP_188894764.1">
    <property type="nucleotide sequence ID" value="NZ_BMMZ01000003.1"/>
</dbReference>